<sequence>MNFIKFWVWSPLYVMILLIAYFDIMLIYIFRDPDTTEKAQLIVHHLLMLVDIYLIFKTSSTKPGTPTYFYTEDDPLADMRPFCKHCFLKKPLRCHHCISCGKCILRMDHHEYWVNNCIGQNNYKYFFCLIFYMTVTLEFYICIYLIKIIKSPPNGAIDTYFIIFTVPLSISLNLILIPALAIHIRLILYNQTMVEYFEKTEEHHDKGVIANCKELLGPGCWLVPI</sequence>
<feature type="transmembrane region" description="Helical" evidence="7">
    <location>
        <begin position="125"/>
        <end position="149"/>
    </location>
</feature>
<feature type="transmembrane region" description="Helical" evidence="7">
    <location>
        <begin position="6"/>
        <end position="30"/>
    </location>
</feature>
<evidence type="ECO:0000256" key="2">
    <source>
        <dbReference type="ARBA" id="ARBA00022679"/>
    </source>
</evidence>
<evidence type="ECO:0000259" key="8">
    <source>
        <dbReference type="Pfam" id="PF01529"/>
    </source>
</evidence>
<dbReference type="InterPro" id="IPR039859">
    <property type="entry name" value="PFA4/ZDH16/20/ERF2-like"/>
</dbReference>
<evidence type="ECO:0000313" key="10">
    <source>
        <dbReference type="Proteomes" id="UP000683925"/>
    </source>
</evidence>
<evidence type="ECO:0000256" key="7">
    <source>
        <dbReference type="RuleBase" id="RU079119"/>
    </source>
</evidence>
<keyword evidence="5 7" id="KW-0472">Membrane</keyword>
<comment type="similarity">
    <text evidence="7">Belongs to the DHHC palmitoyltransferase family.</text>
</comment>
<proteinExistence type="inferred from homology"/>
<dbReference type="PROSITE" id="PS50216">
    <property type="entry name" value="DHHC"/>
    <property type="match status" value="1"/>
</dbReference>
<dbReference type="Proteomes" id="UP000683925">
    <property type="component" value="Unassembled WGS sequence"/>
</dbReference>
<dbReference type="Pfam" id="PF01529">
    <property type="entry name" value="DHHC"/>
    <property type="match status" value="1"/>
</dbReference>
<dbReference type="EC" id="2.3.1.225" evidence="7"/>
<dbReference type="AlphaFoldDB" id="A0A8S1TM35"/>
<dbReference type="GO" id="GO:0016020">
    <property type="term" value="C:membrane"/>
    <property type="evidence" value="ECO:0007669"/>
    <property type="project" value="UniProtKB-SubCell"/>
</dbReference>
<dbReference type="PANTHER" id="PTHR12246">
    <property type="entry name" value="PALMITOYLTRANSFERASE ZDHHC16"/>
    <property type="match status" value="1"/>
</dbReference>
<evidence type="ECO:0000256" key="5">
    <source>
        <dbReference type="ARBA" id="ARBA00023136"/>
    </source>
</evidence>
<feature type="transmembrane region" description="Helical" evidence="7">
    <location>
        <begin position="161"/>
        <end position="184"/>
    </location>
</feature>
<protein>
    <recommendedName>
        <fullName evidence="7">Palmitoyltransferase</fullName>
        <ecNumber evidence="7">2.3.1.225</ecNumber>
    </recommendedName>
</protein>
<name>A0A8S1TM35_PAROT</name>
<feature type="domain" description="Palmitoyltransferase DHHC" evidence="8">
    <location>
        <begin position="81"/>
        <end position="199"/>
    </location>
</feature>
<evidence type="ECO:0000256" key="1">
    <source>
        <dbReference type="ARBA" id="ARBA00004141"/>
    </source>
</evidence>
<evidence type="ECO:0000256" key="4">
    <source>
        <dbReference type="ARBA" id="ARBA00022989"/>
    </source>
</evidence>
<evidence type="ECO:0000256" key="3">
    <source>
        <dbReference type="ARBA" id="ARBA00022692"/>
    </source>
</evidence>
<evidence type="ECO:0000256" key="6">
    <source>
        <dbReference type="ARBA" id="ARBA00023315"/>
    </source>
</evidence>
<dbReference type="EMBL" id="CAJJDP010000027">
    <property type="protein sequence ID" value="CAD8153033.1"/>
    <property type="molecule type" value="Genomic_DNA"/>
</dbReference>
<reference evidence="9" key="1">
    <citation type="submission" date="2021-01" db="EMBL/GenBank/DDBJ databases">
        <authorList>
            <consortium name="Genoscope - CEA"/>
            <person name="William W."/>
        </authorList>
    </citation>
    <scope>NUCLEOTIDE SEQUENCE</scope>
</reference>
<comment type="catalytic activity">
    <reaction evidence="7">
        <text>L-cysteinyl-[protein] + hexadecanoyl-CoA = S-hexadecanoyl-L-cysteinyl-[protein] + CoA</text>
        <dbReference type="Rhea" id="RHEA:36683"/>
        <dbReference type="Rhea" id="RHEA-COMP:10131"/>
        <dbReference type="Rhea" id="RHEA-COMP:11032"/>
        <dbReference type="ChEBI" id="CHEBI:29950"/>
        <dbReference type="ChEBI" id="CHEBI:57287"/>
        <dbReference type="ChEBI" id="CHEBI:57379"/>
        <dbReference type="ChEBI" id="CHEBI:74151"/>
        <dbReference type="EC" id="2.3.1.225"/>
    </reaction>
</comment>
<dbReference type="OMA" id="HIRLILY"/>
<organism evidence="9 10">
    <name type="scientific">Paramecium octaurelia</name>
    <dbReference type="NCBI Taxonomy" id="43137"/>
    <lineage>
        <taxon>Eukaryota</taxon>
        <taxon>Sar</taxon>
        <taxon>Alveolata</taxon>
        <taxon>Ciliophora</taxon>
        <taxon>Intramacronucleata</taxon>
        <taxon>Oligohymenophorea</taxon>
        <taxon>Peniculida</taxon>
        <taxon>Parameciidae</taxon>
        <taxon>Paramecium</taxon>
    </lineage>
</organism>
<evidence type="ECO:0000313" key="9">
    <source>
        <dbReference type="EMBL" id="CAD8153033.1"/>
    </source>
</evidence>
<accession>A0A8S1TM35</accession>
<dbReference type="OrthoDB" id="302728at2759"/>
<keyword evidence="3 7" id="KW-0812">Transmembrane</keyword>
<comment type="domain">
    <text evidence="7">The DHHC domain is required for palmitoyltransferase activity.</text>
</comment>
<gene>
    <name evidence="9" type="ORF">POCTA_138.1.T0270173</name>
</gene>
<dbReference type="GO" id="GO:0019706">
    <property type="term" value="F:protein-cysteine S-palmitoyltransferase activity"/>
    <property type="evidence" value="ECO:0007669"/>
    <property type="project" value="UniProtKB-EC"/>
</dbReference>
<keyword evidence="10" id="KW-1185">Reference proteome</keyword>
<dbReference type="InterPro" id="IPR001594">
    <property type="entry name" value="Palmitoyltrfase_DHHC"/>
</dbReference>
<comment type="subcellular location">
    <subcellularLocation>
        <location evidence="1">Membrane</location>
        <topology evidence="1">Multi-pass membrane protein</topology>
    </subcellularLocation>
</comment>
<keyword evidence="6 7" id="KW-0012">Acyltransferase</keyword>
<keyword evidence="4 7" id="KW-1133">Transmembrane helix</keyword>
<keyword evidence="2 7" id="KW-0808">Transferase</keyword>
<comment type="caution">
    <text evidence="9">The sequence shown here is derived from an EMBL/GenBank/DDBJ whole genome shotgun (WGS) entry which is preliminary data.</text>
</comment>